<protein>
    <submittedName>
        <fullName evidence="1">Uncharacterized protein</fullName>
    </submittedName>
</protein>
<sequence>MELNTPQAVRQIKSCNKDYAVVEGEKQSLLQAMSFALKFHKLNLIDQNGELFVKGTVPVNSKDSADAALGGPPNKLAW</sequence>
<gene>
    <name evidence="1" type="ORF">SG35_003535</name>
</gene>
<evidence type="ECO:0000313" key="2">
    <source>
        <dbReference type="Proteomes" id="UP000032568"/>
    </source>
</evidence>
<name>A0AAE9YR75_9GAMM</name>
<proteinExistence type="predicted"/>
<dbReference type="Proteomes" id="UP000032568">
    <property type="component" value="Chromosome"/>
</dbReference>
<dbReference type="KEGG" id="tact:SG35_003535"/>
<reference evidence="1 2" key="2">
    <citation type="journal article" date="2022" name="Mar. Drugs">
        <title>Bioassay-Guided Fractionation Leads to the Detection of Cholic Acid Generated by the Rare Thalassomonas sp.</title>
        <authorList>
            <person name="Pheiffer F."/>
            <person name="Schneider Y.K."/>
            <person name="Hansen E.H."/>
            <person name="Andersen J.H."/>
            <person name="Isaksson J."/>
            <person name="Busche T."/>
            <person name="R C."/>
            <person name="Kalinowski J."/>
            <person name="Zyl L.V."/>
            <person name="Trindade M."/>
        </authorList>
    </citation>
    <scope>NUCLEOTIDE SEQUENCE [LARGE SCALE GENOMIC DNA]</scope>
    <source>
        <strain evidence="1 2">A5K-106</strain>
    </source>
</reference>
<dbReference type="AlphaFoldDB" id="A0AAE9YR75"/>
<evidence type="ECO:0000313" key="1">
    <source>
        <dbReference type="EMBL" id="WDD99754.1"/>
    </source>
</evidence>
<reference evidence="1 2" key="1">
    <citation type="journal article" date="2015" name="Genome Announc.">
        <title>Draft Genome Sequences of Marine Isolates of Thalassomonas viridans and Thalassomonas actiniarum.</title>
        <authorList>
            <person name="Olonade I."/>
            <person name="van Zyl L.J."/>
            <person name="Trindade M."/>
        </authorList>
    </citation>
    <scope>NUCLEOTIDE SEQUENCE [LARGE SCALE GENOMIC DNA]</scope>
    <source>
        <strain evidence="1 2">A5K-106</strain>
    </source>
</reference>
<organism evidence="1 2">
    <name type="scientific">Thalassomonas actiniarum</name>
    <dbReference type="NCBI Taxonomy" id="485447"/>
    <lineage>
        <taxon>Bacteria</taxon>
        <taxon>Pseudomonadati</taxon>
        <taxon>Pseudomonadota</taxon>
        <taxon>Gammaproteobacteria</taxon>
        <taxon>Alteromonadales</taxon>
        <taxon>Colwelliaceae</taxon>
        <taxon>Thalassomonas</taxon>
    </lineage>
</organism>
<keyword evidence="2" id="KW-1185">Reference proteome</keyword>
<dbReference type="RefSeq" id="WP_044834148.1">
    <property type="nucleotide sequence ID" value="NZ_CP059735.1"/>
</dbReference>
<dbReference type="EMBL" id="CP059735">
    <property type="protein sequence ID" value="WDD99754.1"/>
    <property type="molecule type" value="Genomic_DNA"/>
</dbReference>
<accession>A0AAE9YR75</accession>